<evidence type="ECO:0000313" key="1">
    <source>
        <dbReference type="EMBL" id="EPQ20357.1"/>
    </source>
</evidence>
<reference evidence="1 2" key="1">
    <citation type="journal article" date="2013" name="Nat. Commun.">
        <title>Genome analysis reveals insights into physiology and longevity of the Brandt's bat Myotis brandtii.</title>
        <authorList>
            <person name="Seim I."/>
            <person name="Fang X."/>
            <person name="Xiong Z."/>
            <person name="Lobanov A.V."/>
            <person name="Huang Z."/>
            <person name="Ma S."/>
            <person name="Feng Y."/>
            <person name="Turanov A.A."/>
            <person name="Zhu Y."/>
            <person name="Lenz T.L."/>
            <person name="Gerashchenko M.V."/>
            <person name="Fan D."/>
            <person name="Hee Yim S."/>
            <person name="Yao X."/>
            <person name="Jordan D."/>
            <person name="Xiong Y."/>
            <person name="Ma Y."/>
            <person name="Lyapunov A.N."/>
            <person name="Chen G."/>
            <person name="Kulakova O.I."/>
            <person name="Sun Y."/>
            <person name="Lee S.G."/>
            <person name="Bronson R.T."/>
            <person name="Moskalev A.A."/>
            <person name="Sunyaev S.R."/>
            <person name="Zhang G."/>
            <person name="Krogh A."/>
            <person name="Wang J."/>
            <person name="Gladyshev V.N."/>
        </authorList>
    </citation>
    <scope>NUCLEOTIDE SEQUENCE [LARGE SCALE GENOMIC DNA]</scope>
</reference>
<dbReference type="Proteomes" id="UP000052978">
    <property type="component" value="Unassembled WGS sequence"/>
</dbReference>
<dbReference type="GO" id="GO:0006606">
    <property type="term" value="P:protein import into nucleus"/>
    <property type="evidence" value="ECO:0007669"/>
    <property type="project" value="TreeGrafter"/>
</dbReference>
<keyword evidence="2" id="KW-1185">Reference proteome</keyword>
<dbReference type="GO" id="GO:0005635">
    <property type="term" value="C:nuclear envelope"/>
    <property type="evidence" value="ECO:0007669"/>
    <property type="project" value="TreeGrafter"/>
</dbReference>
<sequence>MGRVAVDFALWPQGAAKVLIFPVVQQFTEAFVQALQIPDGPTSDSGFKMEVLKAVTALVKNFPKHMVSSMQQILPIVYCDQLKASESTHVLQPFLPSVLDGLIHLAAQFSSEVLNLVMETLCIVCTVDPEFTASVESKICPFTIAIFLKYSNGMPPGRAPQACQPGPGAHLSLGRCSSAS</sequence>
<dbReference type="GO" id="GO:0005829">
    <property type="term" value="C:cytosol"/>
    <property type="evidence" value="ECO:0007669"/>
    <property type="project" value="TreeGrafter"/>
</dbReference>
<dbReference type="EMBL" id="KE164823">
    <property type="protein sequence ID" value="EPQ20357.1"/>
    <property type="molecule type" value="Genomic_DNA"/>
</dbReference>
<accession>S7QGB2</accession>
<dbReference type="PANTHER" id="PTHR10997:SF9">
    <property type="entry name" value="IMPORTIN-9"/>
    <property type="match status" value="1"/>
</dbReference>
<dbReference type="SUPFAM" id="SSF48371">
    <property type="entry name" value="ARM repeat"/>
    <property type="match status" value="1"/>
</dbReference>
<protein>
    <submittedName>
        <fullName evidence="1">Importin-9</fullName>
    </submittedName>
</protein>
<dbReference type="InterPro" id="IPR016024">
    <property type="entry name" value="ARM-type_fold"/>
</dbReference>
<proteinExistence type="predicted"/>
<name>S7QGB2_MYOBR</name>
<dbReference type="PANTHER" id="PTHR10997">
    <property type="entry name" value="IMPORTIN-7, 8, 11"/>
    <property type="match status" value="1"/>
</dbReference>
<gene>
    <name evidence="1" type="ORF">D623_10008133</name>
</gene>
<dbReference type="AlphaFoldDB" id="S7QGB2"/>
<evidence type="ECO:0000313" key="2">
    <source>
        <dbReference type="Proteomes" id="UP000052978"/>
    </source>
</evidence>
<organism evidence="1 2">
    <name type="scientific">Myotis brandtii</name>
    <name type="common">Brandt's bat</name>
    <dbReference type="NCBI Taxonomy" id="109478"/>
    <lineage>
        <taxon>Eukaryota</taxon>
        <taxon>Metazoa</taxon>
        <taxon>Chordata</taxon>
        <taxon>Craniata</taxon>
        <taxon>Vertebrata</taxon>
        <taxon>Euteleostomi</taxon>
        <taxon>Mammalia</taxon>
        <taxon>Eutheria</taxon>
        <taxon>Laurasiatheria</taxon>
        <taxon>Chiroptera</taxon>
        <taxon>Yangochiroptera</taxon>
        <taxon>Vespertilionidae</taxon>
        <taxon>Myotis</taxon>
    </lineage>
</organism>